<sequence length="188" mass="20580">MAMNKRWLVGCLLAGIAVGVPNLQAANADGPGMIVTYVGTENGISIAIQKISLPSGKLLGSPGSVGYAANPLNGGATEGIAPDGRQLPEWVDFEWSEPAYPERGSLEEYQALPHKTARVRVRERIPQAVVDEVMEAKRKRQYGKLPDKKIWVYSIWTASGVKFRWRLWDTSAHPRQPELSGGDEIGSR</sequence>
<name>A0A1J5RHW8_9ZZZZ</name>
<comment type="caution">
    <text evidence="1">The sequence shown here is derived from an EMBL/GenBank/DDBJ whole genome shotgun (WGS) entry which is preliminary data.</text>
</comment>
<accession>A0A1J5RHW8</accession>
<organism evidence="1">
    <name type="scientific">mine drainage metagenome</name>
    <dbReference type="NCBI Taxonomy" id="410659"/>
    <lineage>
        <taxon>unclassified sequences</taxon>
        <taxon>metagenomes</taxon>
        <taxon>ecological metagenomes</taxon>
    </lineage>
</organism>
<gene>
    <name evidence="1" type="ORF">GALL_222790</name>
</gene>
<reference evidence="1" key="1">
    <citation type="submission" date="2016-10" db="EMBL/GenBank/DDBJ databases">
        <title>Sequence of Gallionella enrichment culture.</title>
        <authorList>
            <person name="Poehlein A."/>
            <person name="Muehling M."/>
            <person name="Daniel R."/>
        </authorList>
    </citation>
    <scope>NUCLEOTIDE SEQUENCE</scope>
</reference>
<proteinExistence type="predicted"/>
<dbReference type="EMBL" id="MLJW01000161">
    <property type="protein sequence ID" value="OIQ95704.1"/>
    <property type="molecule type" value="Genomic_DNA"/>
</dbReference>
<evidence type="ECO:0000313" key="1">
    <source>
        <dbReference type="EMBL" id="OIQ95704.1"/>
    </source>
</evidence>
<protein>
    <submittedName>
        <fullName evidence="1">Uncharacterized protein</fullName>
    </submittedName>
</protein>
<dbReference type="AlphaFoldDB" id="A0A1J5RHW8"/>